<sequence length="130" mass="14741">MSEPLAAATPQSVPNPNVSMDDSRAIVLKPQNDSSLSSQKRPLQDETAYDFVNIKSKKFLLNDRPPPIDLSINVRALPQKRRSKRGKSAKRKVNSEVFPWTDIIANVINRHHWTTRLRGSRTSRRHGEAC</sequence>
<dbReference type="EMBL" id="JANSHE010002435">
    <property type="protein sequence ID" value="KAJ2991955.1"/>
    <property type="molecule type" value="Genomic_DNA"/>
</dbReference>
<evidence type="ECO:0000313" key="2">
    <source>
        <dbReference type="Proteomes" id="UP001144978"/>
    </source>
</evidence>
<keyword evidence="2" id="KW-1185">Reference proteome</keyword>
<organism evidence="1 2">
    <name type="scientific">Trametes sanguinea</name>
    <dbReference type="NCBI Taxonomy" id="158606"/>
    <lineage>
        <taxon>Eukaryota</taxon>
        <taxon>Fungi</taxon>
        <taxon>Dikarya</taxon>
        <taxon>Basidiomycota</taxon>
        <taxon>Agaricomycotina</taxon>
        <taxon>Agaricomycetes</taxon>
        <taxon>Polyporales</taxon>
        <taxon>Polyporaceae</taxon>
        <taxon>Trametes</taxon>
    </lineage>
</organism>
<evidence type="ECO:0000313" key="1">
    <source>
        <dbReference type="EMBL" id="KAJ2991955.1"/>
    </source>
</evidence>
<accession>A0ACC1PHA2</accession>
<name>A0ACC1PHA2_9APHY</name>
<proteinExistence type="predicted"/>
<comment type="caution">
    <text evidence="1">The sequence shown here is derived from an EMBL/GenBank/DDBJ whole genome shotgun (WGS) entry which is preliminary data.</text>
</comment>
<protein>
    <submittedName>
        <fullName evidence="1">Uncharacterized protein</fullName>
    </submittedName>
</protein>
<dbReference type="Proteomes" id="UP001144978">
    <property type="component" value="Unassembled WGS sequence"/>
</dbReference>
<reference evidence="1" key="1">
    <citation type="submission" date="2022-08" db="EMBL/GenBank/DDBJ databases">
        <title>Genome Sequence of Pycnoporus sanguineus.</title>
        <authorList>
            <person name="Buettner E."/>
        </authorList>
    </citation>
    <scope>NUCLEOTIDE SEQUENCE</scope>
    <source>
        <strain evidence="1">CG-C14</strain>
    </source>
</reference>
<gene>
    <name evidence="1" type="ORF">NUW54_g8060</name>
</gene>